<accession>A0A1V9XK56</accession>
<dbReference type="AlphaFoldDB" id="A0A1V9XK56"/>
<proteinExistence type="predicted"/>
<evidence type="ECO:0000256" key="1">
    <source>
        <dbReference type="ARBA" id="ARBA00022692"/>
    </source>
</evidence>
<sequence>MSTQVSVTNTFKGSQIRLVRIWRDQSASALQTFHTSFGVGAMVAPFVAAPFLSVRKEDGSVVEESSLWMPYVLFGGVFALILVSMAGAFFLDPSSIDEEKGKDRIGDTSQKTFEFILVSLLFTYLLIYVNTEVTYSTLLSVYAVRSPLLRFSKSEAAYLSGLFWTTFTGGRVVSIFTAIYFNLKTVMWLSHILLIISSGNDAGTGILGLGLSSLYGAASGHAFDYFVVRHFHLSIILPSSLNAEQHCLDSTKIRRGGGISSGGEGKSAKWEEYVVASRLGVAVSSYVVPPIVDEWPMFLQWYTGAGNVVHFFVLGAMLWVTRGRVKVHKIDKDLPTQTEPKRN</sequence>
<feature type="transmembrane region" description="Helical" evidence="4">
    <location>
        <begin position="112"/>
        <end position="129"/>
    </location>
</feature>
<evidence type="ECO:0000256" key="4">
    <source>
        <dbReference type="SAM" id="Phobius"/>
    </source>
</evidence>
<reference evidence="5 6" key="1">
    <citation type="journal article" date="2017" name="Gigascience">
        <title>Draft genome of the honey bee ectoparasitic mite, Tropilaelaps mercedesae, is shaped by the parasitic life history.</title>
        <authorList>
            <person name="Dong X."/>
            <person name="Armstrong S.D."/>
            <person name="Xia D."/>
            <person name="Makepeace B.L."/>
            <person name="Darby A.C."/>
            <person name="Kadowaki T."/>
        </authorList>
    </citation>
    <scope>NUCLEOTIDE SEQUENCE [LARGE SCALE GENOMIC DNA]</scope>
    <source>
        <strain evidence="5">Wuxi-XJTLU</strain>
    </source>
</reference>
<comment type="caution">
    <text evidence="5">The sequence shown here is derived from an EMBL/GenBank/DDBJ whole genome shotgun (WGS) entry which is preliminary data.</text>
</comment>
<organism evidence="5 6">
    <name type="scientific">Tropilaelaps mercedesae</name>
    <dbReference type="NCBI Taxonomy" id="418985"/>
    <lineage>
        <taxon>Eukaryota</taxon>
        <taxon>Metazoa</taxon>
        <taxon>Ecdysozoa</taxon>
        <taxon>Arthropoda</taxon>
        <taxon>Chelicerata</taxon>
        <taxon>Arachnida</taxon>
        <taxon>Acari</taxon>
        <taxon>Parasitiformes</taxon>
        <taxon>Mesostigmata</taxon>
        <taxon>Gamasina</taxon>
        <taxon>Dermanyssoidea</taxon>
        <taxon>Laelapidae</taxon>
        <taxon>Tropilaelaps</taxon>
    </lineage>
</organism>
<dbReference type="SUPFAM" id="SSF103473">
    <property type="entry name" value="MFS general substrate transporter"/>
    <property type="match status" value="1"/>
</dbReference>
<dbReference type="InterPro" id="IPR036259">
    <property type="entry name" value="MFS_trans_sf"/>
</dbReference>
<dbReference type="Proteomes" id="UP000192247">
    <property type="component" value="Unassembled WGS sequence"/>
</dbReference>
<keyword evidence="5" id="KW-0762">Sugar transport</keyword>
<dbReference type="PANTHER" id="PTHR23121:SF10">
    <property type="entry name" value="MAJOR FACILITATOR SUPERFAMILY DOMAIN-CONTAINING PROTEIN 4A"/>
    <property type="match status" value="1"/>
</dbReference>
<feature type="transmembrane region" description="Helical" evidence="4">
    <location>
        <begin position="156"/>
        <end position="181"/>
    </location>
</feature>
<keyword evidence="5" id="KW-0813">Transport</keyword>
<dbReference type="STRING" id="418985.A0A1V9XK56"/>
<evidence type="ECO:0000313" key="5">
    <source>
        <dbReference type="EMBL" id="OQR73738.1"/>
    </source>
</evidence>
<dbReference type="OrthoDB" id="6512734at2759"/>
<dbReference type="InParanoid" id="A0A1V9XK56"/>
<keyword evidence="1 4" id="KW-0812">Transmembrane</keyword>
<feature type="transmembrane region" description="Helical" evidence="4">
    <location>
        <begin position="68"/>
        <end position="91"/>
    </location>
</feature>
<name>A0A1V9XK56_9ACAR</name>
<protein>
    <submittedName>
        <fullName evidence="5">Sodium-dependent glucose transporter 1A-like</fullName>
    </submittedName>
</protein>
<feature type="transmembrane region" description="Helical" evidence="4">
    <location>
        <begin position="27"/>
        <end position="48"/>
    </location>
</feature>
<evidence type="ECO:0000313" key="6">
    <source>
        <dbReference type="Proteomes" id="UP000192247"/>
    </source>
</evidence>
<keyword evidence="3 4" id="KW-0472">Membrane</keyword>
<dbReference type="EMBL" id="MNPL01009412">
    <property type="protein sequence ID" value="OQR73738.1"/>
    <property type="molecule type" value="Genomic_DNA"/>
</dbReference>
<evidence type="ECO:0000256" key="2">
    <source>
        <dbReference type="ARBA" id="ARBA00022989"/>
    </source>
</evidence>
<keyword evidence="6" id="KW-1185">Reference proteome</keyword>
<feature type="transmembrane region" description="Helical" evidence="4">
    <location>
        <begin position="298"/>
        <end position="320"/>
    </location>
</feature>
<dbReference type="PANTHER" id="PTHR23121">
    <property type="entry name" value="SODIUM-DEPENDENT GLUCOSE TRANSPORTER 1"/>
    <property type="match status" value="1"/>
</dbReference>
<evidence type="ECO:0000256" key="3">
    <source>
        <dbReference type="ARBA" id="ARBA00023136"/>
    </source>
</evidence>
<keyword evidence="2 4" id="KW-1133">Transmembrane helix</keyword>
<gene>
    <name evidence="5" type="ORF">BIW11_03517</name>
</gene>